<evidence type="ECO:0000313" key="1">
    <source>
        <dbReference type="EMBL" id="MBR0793963.1"/>
    </source>
</evidence>
<comment type="caution">
    <text evidence="1">The sequence shown here is derived from an EMBL/GenBank/DDBJ whole genome shotgun (WGS) entry which is preliminary data.</text>
</comment>
<evidence type="ECO:0000313" key="2">
    <source>
        <dbReference type="Proteomes" id="UP001315278"/>
    </source>
</evidence>
<name>A0ABS5FB00_9BRAD</name>
<dbReference type="Gene3D" id="3.30.420.240">
    <property type="match status" value="1"/>
</dbReference>
<protein>
    <recommendedName>
        <fullName evidence="3">Terminase large subunit gp17-like C-terminal domain-containing protein</fullName>
    </recommendedName>
</protein>
<organism evidence="1 2">
    <name type="scientific">Bradyrhizobium jicamae</name>
    <dbReference type="NCBI Taxonomy" id="280332"/>
    <lineage>
        <taxon>Bacteria</taxon>
        <taxon>Pseudomonadati</taxon>
        <taxon>Pseudomonadota</taxon>
        <taxon>Alphaproteobacteria</taxon>
        <taxon>Hyphomicrobiales</taxon>
        <taxon>Nitrobacteraceae</taxon>
        <taxon>Bradyrhizobium</taxon>
    </lineage>
</organism>
<proteinExistence type="predicted"/>
<reference evidence="2" key="1">
    <citation type="journal article" date="2021" name="ISME J.">
        <title>Evolutionary origin and ecological implication of a unique nif island in free-living Bradyrhizobium lineages.</title>
        <authorList>
            <person name="Tao J."/>
        </authorList>
    </citation>
    <scope>NUCLEOTIDE SEQUENCE [LARGE SCALE GENOMIC DNA]</scope>
    <source>
        <strain evidence="2">SZCCT0434</strain>
    </source>
</reference>
<dbReference type="EMBL" id="JAFCJH010000001">
    <property type="protein sequence ID" value="MBR0793963.1"/>
    <property type="molecule type" value="Genomic_DNA"/>
</dbReference>
<dbReference type="Proteomes" id="UP001315278">
    <property type="component" value="Unassembled WGS sequence"/>
</dbReference>
<keyword evidence="2" id="KW-1185">Reference proteome</keyword>
<accession>A0ABS5FB00</accession>
<dbReference type="RefSeq" id="WP_212491554.1">
    <property type="nucleotide sequence ID" value="NZ_JAFCJH010000001.1"/>
</dbReference>
<evidence type="ECO:0008006" key="3">
    <source>
        <dbReference type="Google" id="ProtNLM"/>
    </source>
</evidence>
<sequence>MVDVDDRIVWPSREVVPIDRWILSADIGQAQDPTALSLLHHTRQPLPGRDAYQPDPVRRVWKQAAIERFDVLNLKRLPLGMSYTAQVEHIRGLILRLRERGINPDFALDFTGCGRPVGDMFDHVGMSPAKVLITGGHEASQHGGKVWHVPKVLLISSLEAVMDRGEFKIAADADDAQTLVSELKDFRRKVSESGRAQYEARATAHDDLVLSCAMGVWWAVSRPSVTRQELRV</sequence>
<gene>
    <name evidence="1" type="ORF">JQ615_01025</name>
</gene>